<sequence>MKIKDIKVSEFEIKDNTPYFKLRKTNKSWEKYDLKSTMGYVHVMHVMTDEGLEGICTVGDARYTTMTENALAHLKHLTVGKDPTKKEYLFDMLTKATRMVFMPPGWFGGFDNCLWDIEGQMKGKSVSALISNNSEQVKAYYNYRGPHLNALIDDANVGIGKGFTVLKDHFAWNATQNMKSFEAIRAAVGEDIILLHDAAACSYSLDEAVQVAKQLSQLNFGWFEEPLNDRELGSLKTLCSQSDVPILALETLMNDFVIMREWVRERAVNMVRGNARHGTTGIIRIAEDLARIGMKIELNGPGGLFGHVHAQLVAGIGNTSYYEYFPDGSRDTIGKEIGLQNPPVPVKGEIKLTERPGWGYEFDWEYFNKKRVRVF</sequence>
<dbReference type="SFLD" id="SFLDS00001">
    <property type="entry name" value="Enolase"/>
    <property type="match status" value="1"/>
</dbReference>
<comment type="cofactor">
    <cofactor evidence="1">
        <name>Mg(2+)</name>
        <dbReference type="ChEBI" id="CHEBI:18420"/>
    </cofactor>
</comment>
<evidence type="ECO:0000256" key="2">
    <source>
        <dbReference type="ARBA" id="ARBA00022723"/>
    </source>
</evidence>
<dbReference type="InterPro" id="IPR029017">
    <property type="entry name" value="Enolase-like_N"/>
</dbReference>
<dbReference type="Gene3D" id="3.20.20.120">
    <property type="entry name" value="Enolase-like C-terminal domain"/>
    <property type="match status" value="1"/>
</dbReference>
<dbReference type="GO" id="GO:0016836">
    <property type="term" value="F:hydro-lyase activity"/>
    <property type="evidence" value="ECO:0007669"/>
    <property type="project" value="TreeGrafter"/>
</dbReference>
<dbReference type="InterPro" id="IPR029065">
    <property type="entry name" value="Enolase_C-like"/>
</dbReference>
<dbReference type="InterPro" id="IPR013341">
    <property type="entry name" value="Mandelate_racemase_N_dom"/>
</dbReference>
<dbReference type="Pfam" id="PF02746">
    <property type="entry name" value="MR_MLE_N"/>
    <property type="match status" value="1"/>
</dbReference>
<dbReference type="PANTHER" id="PTHR13794">
    <property type="entry name" value="ENOLASE SUPERFAMILY, MANDELATE RACEMASE"/>
    <property type="match status" value="1"/>
</dbReference>
<dbReference type="SUPFAM" id="SSF54826">
    <property type="entry name" value="Enolase N-terminal domain-like"/>
    <property type="match status" value="1"/>
</dbReference>
<evidence type="ECO:0000256" key="3">
    <source>
        <dbReference type="ARBA" id="ARBA00022842"/>
    </source>
</evidence>
<name>A0A381XS19_9ZZZZ</name>
<protein>
    <recommendedName>
        <fullName evidence="4">Mandelate racemase/muconate lactonizing enzyme C-terminal domain-containing protein</fullName>
    </recommendedName>
</protein>
<feature type="domain" description="Mandelate racemase/muconate lactonizing enzyme C-terminal" evidence="4">
    <location>
        <begin position="148"/>
        <end position="245"/>
    </location>
</feature>
<dbReference type="Pfam" id="PF13378">
    <property type="entry name" value="MR_MLE_C"/>
    <property type="match status" value="1"/>
</dbReference>
<dbReference type="PANTHER" id="PTHR13794:SF58">
    <property type="entry name" value="MITOCHONDRIAL ENOLASE SUPERFAMILY MEMBER 1"/>
    <property type="match status" value="1"/>
</dbReference>
<proteinExistence type="predicted"/>
<evidence type="ECO:0000313" key="5">
    <source>
        <dbReference type="EMBL" id="SVA67515.1"/>
    </source>
</evidence>
<gene>
    <name evidence="5" type="ORF">METZ01_LOCUS120369</name>
</gene>
<keyword evidence="3" id="KW-0460">Magnesium</keyword>
<keyword evidence="2" id="KW-0479">Metal-binding</keyword>
<dbReference type="GO" id="GO:0000287">
    <property type="term" value="F:magnesium ion binding"/>
    <property type="evidence" value="ECO:0007669"/>
    <property type="project" value="TreeGrafter"/>
</dbReference>
<dbReference type="InterPro" id="IPR013342">
    <property type="entry name" value="Mandelate_racemase_C"/>
</dbReference>
<dbReference type="GO" id="GO:0016052">
    <property type="term" value="P:carbohydrate catabolic process"/>
    <property type="evidence" value="ECO:0007669"/>
    <property type="project" value="TreeGrafter"/>
</dbReference>
<evidence type="ECO:0000256" key="1">
    <source>
        <dbReference type="ARBA" id="ARBA00001946"/>
    </source>
</evidence>
<dbReference type="SMART" id="SM00922">
    <property type="entry name" value="MR_MLE"/>
    <property type="match status" value="1"/>
</dbReference>
<evidence type="ECO:0000259" key="4">
    <source>
        <dbReference type="SMART" id="SM00922"/>
    </source>
</evidence>
<accession>A0A381XS19</accession>
<organism evidence="5">
    <name type="scientific">marine metagenome</name>
    <dbReference type="NCBI Taxonomy" id="408172"/>
    <lineage>
        <taxon>unclassified sequences</taxon>
        <taxon>metagenomes</taxon>
        <taxon>ecological metagenomes</taxon>
    </lineage>
</organism>
<dbReference type="Gene3D" id="3.30.390.10">
    <property type="entry name" value="Enolase-like, N-terminal domain"/>
    <property type="match status" value="1"/>
</dbReference>
<dbReference type="InterPro" id="IPR046945">
    <property type="entry name" value="RHMD-like"/>
</dbReference>
<dbReference type="SUPFAM" id="SSF51604">
    <property type="entry name" value="Enolase C-terminal domain-like"/>
    <property type="match status" value="1"/>
</dbReference>
<dbReference type="InterPro" id="IPR036849">
    <property type="entry name" value="Enolase-like_C_sf"/>
</dbReference>
<reference evidence="5" key="1">
    <citation type="submission" date="2018-05" db="EMBL/GenBank/DDBJ databases">
        <authorList>
            <person name="Lanie J.A."/>
            <person name="Ng W.-L."/>
            <person name="Kazmierczak K.M."/>
            <person name="Andrzejewski T.M."/>
            <person name="Davidsen T.M."/>
            <person name="Wayne K.J."/>
            <person name="Tettelin H."/>
            <person name="Glass J.I."/>
            <person name="Rusch D."/>
            <person name="Podicherti R."/>
            <person name="Tsui H.-C.T."/>
            <person name="Winkler M.E."/>
        </authorList>
    </citation>
    <scope>NUCLEOTIDE SEQUENCE</scope>
</reference>
<dbReference type="AlphaFoldDB" id="A0A381XS19"/>
<dbReference type="EMBL" id="UINC01016166">
    <property type="protein sequence ID" value="SVA67515.1"/>
    <property type="molecule type" value="Genomic_DNA"/>
</dbReference>